<dbReference type="RefSeq" id="WP_062253909.1">
    <property type="nucleotide sequence ID" value="NZ_CP014229.1"/>
</dbReference>
<dbReference type="PANTHER" id="PTHR42949">
    <property type="entry name" value="ANAEROBIC GLYCEROL-3-PHOSPHATE DEHYDROGENASE SUBUNIT B"/>
    <property type="match status" value="1"/>
</dbReference>
<dbReference type="STRING" id="44742.AXF13_13115"/>
<dbReference type="EMBL" id="CP014229">
    <property type="protein sequence ID" value="AMD90991.1"/>
    <property type="molecule type" value="Genomic_DNA"/>
</dbReference>
<keyword evidence="1" id="KW-0560">Oxidoreductase</keyword>
<feature type="domain" description="FAD/NAD(P)-binding" evidence="2">
    <location>
        <begin position="6"/>
        <end position="314"/>
    </location>
</feature>
<dbReference type="Pfam" id="PF07992">
    <property type="entry name" value="Pyr_redox_2"/>
    <property type="match status" value="1"/>
</dbReference>
<dbReference type="CDD" id="cd19946">
    <property type="entry name" value="GlpA-like_Fer2_BFD-like"/>
    <property type="match status" value="1"/>
</dbReference>
<dbReference type="KEGG" id="dfi:AXF13_13115"/>
<dbReference type="Proteomes" id="UP000069241">
    <property type="component" value="Chromosome"/>
</dbReference>
<dbReference type="PRINTS" id="PR00411">
    <property type="entry name" value="PNDRDTASEI"/>
</dbReference>
<dbReference type="InterPro" id="IPR051691">
    <property type="entry name" value="Metab_Enz_Cyan_OpOx_G3PDH"/>
</dbReference>
<dbReference type="Gene3D" id="1.10.10.1100">
    <property type="entry name" value="BFD-like [2Fe-2S]-binding domain"/>
    <property type="match status" value="1"/>
</dbReference>
<evidence type="ECO:0000259" key="3">
    <source>
        <dbReference type="Pfam" id="PF17806"/>
    </source>
</evidence>
<evidence type="ECO:0000256" key="1">
    <source>
        <dbReference type="ARBA" id="ARBA00023002"/>
    </source>
</evidence>
<dbReference type="Gene3D" id="3.50.50.60">
    <property type="entry name" value="FAD/NAD(P)-binding domain"/>
    <property type="match status" value="2"/>
</dbReference>
<dbReference type="SUPFAM" id="SSF51905">
    <property type="entry name" value="FAD/NAD(P)-binding domain"/>
    <property type="match status" value="1"/>
</dbReference>
<dbReference type="PROSITE" id="PS51257">
    <property type="entry name" value="PROKAR_LIPOPROTEIN"/>
    <property type="match status" value="1"/>
</dbReference>
<dbReference type="PANTHER" id="PTHR42949:SF3">
    <property type="entry name" value="ANAEROBIC GLYCEROL-3-PHOSPHATE DEHYDROGENASE SUBUNIT B"/>
    <property type="match status" value="1"/>
</dbReference>
<organism evidence="4 5">
    <name type="scientific">Desulfovibrio fairfieldensis</name>
    <dbReference type="NCBI Taxonomy" id="44742"/>
    <lineage>
        <taxon>Bacteria</taxon>
        <taxon>Pseudomonadati</taxon>
        <taxon>Thermodesulfobacteriota</taxon>
        <taxon>Desulfovibrionia</taxon>
        <taxon>Desulfovibrionales</taxon>
        <taxon>Desulfovibrionaceae</taxon>
        <taxon>Desulfovibrio</taxon>
    </lineage>
</organism>
<evidence type="ECO:0000259" key="2">
    <source>
        <dbReference type="Pfam" id="PF07992"/>
    </source>
</evidence>
<dbReference type="PRINTS" id="PR00368">
    <property type="entry name" value="FADPNR"/>
</dbReference>
<accession>A0A120KMC8</accession>
<gene>
    <name evidence="4" type="ORF">AXF13_13115</name>
</gene>
<dbReference type="InterPro" id="IPR036188">
    <property type="entry name" value="FAD/NAD-bd_sf"/>
</dbReference>
<keyword evidence="5" id="KW-1185">Reference proteome</keyword>
<proteinExistence type="predicted"/>
<evidence type="ECO:0000313" key="4">
    <source>
        <dbReference type="EMBL" id="AMD90991.1"/>
    </source>
</evidence>
<dbReference type="InterPro" id="IPR023753">
    <property type="entry name" value="FAD/NAD-binding_dom"/>
</dbReference>
<name>A0A120KMC8_9BACT</name>
<dbReference type="GO" id="GO:0016491">
    <property type="term" value="F:oxidoreductase activity"/>
    <property type="evidence" value="ECO:0007669"/>
    <property type="project" value="UniProtKB-KW"/>
</dbReference>
<dbReference type="PIRSF" id="PIRSF037495">
    <property type="entry name" value="Opine_OX_OoxA/HcnB"/>
    <property type="match status" value="1"/>
</dbReference>
<dbReference type="InterPro" id="IPR041117">
    <property type="entry name" value="SoxA_A3"/>
</dbReference>
<dbReference type="AlphaFoldDB" id="A0A120KMC8"/>
<protein>
    <submittedName>
        <fullName evidence="4">FAD/NAD(P)-binding oxidoreductase</fullName>
    </submittedName>
</protein>
<evidence type="ECO:0000313" key="5">
    <source>
        <dbReference type="Proteomes" id="UP000069241"/>
    </source>
</evidence>
<dbReference type="Pfam" id="PF17806">
    <property type="entry name" value="SO_alpha_A3"/>
    <property type="match status" value="1"/>
</dbReference>
<dbReference type="InterPro" id="IPR041854">
    <property type="entry name" value="BFD-like_2Fe2S-bd_dom_sf"/>
</dbReference>
<feature type="domain" description="SoxA A3" evidence="3">
    <location>
        <begin position="379"/>
        <end position="454"/>
    </location>
</feature>
<reference evidence="5" key="1">
    <citation type="submission" date="2016-02" db="EMBL/GenBank/DDBJ databases">
        <authorList>
            <person name="Holder M.E."/>
            <person name="Ajami N.J."/>
            <person name="Petrosino J.F."/>
        </authorList>
    </citation>
    <scope>NUCLEOTIDE SEQUENCE [LARGE SCALE GENOMIC DNA]</scope>
    <source>
        <strain evidence="5">CCUG 45958</strain>
    </source>
</reference>
<sequence length="462" mass="48808">MDKHTDVVIVGAGPAGLAAACAARSCGLTVTLLDEQAAPGGQLLRNVESPLAQALMDPREREAGLRLVEDFRGSGATYVPRAVVWGMEGRCLSFSVDNVPQRLSAANVILAPGGMERPVPFPGWTLPGVMGAGGADILLRSGGSLTADKDAPVVLAGNGPLLLLLAGHLLDAGVRIAAWLDTGSLSQRLLSGAAMPAALLDPPYLGKGLRMALRVLRGGVPVIRNARDIRALGANSLEKVSYAAKGETRELPAAVLLRHEGIIPRVQICNALGARLRWDRVQRCWYPDVDANGRTSLDGLYVAGDGAYVHGGDASRLKGWLAGIDAARRLGVISPAEAGRRAAGARRKLAVLRAARGFLRYVFAPDPKIFDVPDETLVCRCECVSAGAIRKAVAEGFHEVNEVKRVTRCGMGQCQGRMCGPALAEITARAQGARPDAVGCLHMRSPFRPVKLETYCNLHAPE</sequence>
<dbReference type="InterPro" id="IPR017224">
    <property type="entry name" value="Opine_Oxase_asu/HCN_bsu"/>
</dbReference>